<feature type="domain" description="Heme-copper oxidase subunit III family profile" evidence="10">
    <location>
        <begin position="4"/>
        <end position="258"/>
    </location>
</feature>
<dbReference type="Gene3D" id="1.10.287.70">
    <property type="match status" value="1"/>
</dbReference>
<keyword evidence="8 11" id="KW-0496">Mitochondrion</keyword>
<feature type="transmembrane region" description="Helical" evidence="9">
    <location>
        <begin position="238"/>
        <end position="257"/>
    </location>
</feature>
<dbReference type="AlphaFoldDB" id="A0A8A3UX18"/>
<evidence type="ECO:0000256" key="1">
    <source>
        <dbReference type="ARBA" id="ARBA00004141"/>
    </source>
</evidence>
<dbReference type="InterPro" id="IPR013833">
    <property type="entry name" value="Cyt_c_oxidase_su3_a-hlx"/>
</dbReference>
<keyword evidence="5" id="KW-1278">Translocase</keyword>
<dbReference type="GO" id="GO:0006123">
    <property type="term" value="P:mitochondrial electron transport, cytochrome c to oxygen"/>
    <property type="evidence" value="ECO:0007669"/>
    <property type="project" value="TreeGrafter"/>
</dbReference>
<feature type="transmembrane region" description="Helical" evidence="9">
    <location>
        <begin position="126"/>
        <end position="145"/>
    </location>
</feature>
<sequence>MKKLIQPYHLVTPSPWPLLMSLSIFIEFLGIYLFFIYSEIKFMMFGIFLICLIMFCWWRDVIRESTFQGFHTTYVVKGLKLGMMIFIFSEVMFFFSIFFSYFYSFLSPDVWIGSMWPPAGVEKPNIHVALYATVLLLSSGVHITCCHHSIIAGNKKLAMNMLIASIFEGLLFLRVQYIEYWTNMFTMSDSVYGSIFYLCTGFHGLHVCIGVLFLFIMLIRMMKNHFSSNHFVGLEMAIWYWHFVDLVWLFLFLSIYVL</sequence>
<evidence type="ECO:0000256" key="8">
    <source>
        <dbReference type="RuleBase" id="RU003375"/>
    </source>
</evidence>
<organism evidence="11">
    <name type="scientific">Wiebesia pumilae</name>
    <dbReference type="NCBI Taxonomy" id="150944"/>
    <lineage>
        <taxon>Eukaryota</taxon>
        <taxon>Metazoa</taxon>
        <taxon>Ecdysozoa</taxon>
        <taxon>Arthropoda</taxon>
        <taxon>Hexapoda</taxon>
        <taxon>Insecta</taxon>
        <taxon>Pterygota</taxon>
        <taxon>Neoptera</taxon>
        <taxon>Endopterygota</taxon>
        <taxon>Hymenoptera</taxon>
        <taxon>Apocrita</taxon>
        <taxon>Proctotrupomorpha</taxon>
        <taxon>Chalcidoidea</taxon>
        <taxon>Agaonidae</taxon>
        <taxon>Agaoninae</taxon>
        <taxon>Wiebesia</taxon>
    </lineage>
</organism>
<dbReference type="CDD" id="cd01665">
    <property type="entry name" value="Cyt_c_Oxidase_III"/>
    <property type="match status" value="1"/>
</dbReference>
<dbReference type="InterPro" id="IPR024791">
    <property type="entry name" value="Cyt_c/ubiquinol_Oxase_su3"/>
</dbReference>
<dbReference type="PANTHER" id="PTHR11403">
    <property type="entry name" value="CYTOCHROME C OXIDASE SUBUNIT III"/>
    <property type="match status" value="1"/>
</dbReference>
<comment type="function">
    <text evidence="8">Component of the cytochrome c oxidase, the last enzyme in the mitochondrial electron transport chain which drives oxidative phosphorylation. The respiratory chain contains 3 multisubunit complexes succinate dehydrogenase (complex II, CII), ubiquinol-cytochrome c oxidoreductase (cytochrome b-c1 complex, complex III, CIII) and cytochrome c oxidase (complex IV, CIV), that cooperate to transfer electrons derived from NADH and succinate to molecular oxygen, creating an electrochemical gradient over the inner membrane that drives transmembrane transport and the ATP synthase. Cytochrome c oxidase is the component of the respiratory chain that catalyzes the reduction of oxygen to water. Electrons originating from reduced cytochrome c in the intermembrane space (IMS) are transferred via the dinuclear copper A center (CU(A)) of subunit 2 and heme A of subunit 1 to the active site in subunit 1, a binuclear center (BNC) formed by heme A3 and copper B (CU(B)). The BNC reduces molecular oxygen to 2 water molecules using 4 electrons from cytochrome c in the IMS and 4 protons from the mitochondrial matrix.</text>
</comment>
<keyword evidence="6 9" id="KW-1133">Transmembrane helix</keyword>
<accession>A0A8A3UX18</accession>
<geneLocation type="mitochondrion" evidence="11"/>
<evidence type="ECO:0000256" key="3">
    <source>
        <dbReference type="ARBA" id="ARBA00015944"/>
    </source>
</evidence>
<dbReference type="InterPro" id="IPR035973">
    <property type="entry name" value="Cyt_c_oxidase_su3-like_sf"/>
</dbReference>
<evidence type="ECO:0000256" key="7">
    <source>
        <dbReference type="ARBA" id="ARBA00023136"/>
    </source>
</evidence>
<feature type="transmembrane region" description="Helical" evidence="9">
    <location>
        <begin position="83"/>
        <end position="106"/>
    </location>
</feature>
<dbReference type="InterPro" id="IPR033945">
    <property type="entry name" value="Cyt_c_oxase_su3_dom"/>
</dbReference>
<evidence type="ECO:0000313" key="11">
    <source>
        <dbReference type="EMBL" id="QTA50548.1"/>
    </source>
</evidence>
<evidence type="ECO:0000256" key="9">
    <source>
        <dbReference type="SAM" id="Phobius"/>
    </source>
</evidence>
<gene>
    <name evidence="11" type="primary">COX3</name>
</gene>
<dbReference type="InterPro" id="IPR000298">
    <property type="entry name" value="Cyt_c_oxidase-like_su3"/>
</dbReference>
<feature type="transmembrane region" description="Helical" evidence="9">
    <location>
        <begin position="157"/>
        <end position="175"/>
    </location>
</feature>
<keyword evidence="7 9" id="KW-0472">Membrane</keyword>
<dbReference type="SUPFAM" id="SSF81452">
    <property type="entry name" value="Cytochrome c oxidase subunit III-like"/>
    <property type="match status" value="1"/>
</dbReference>
<name>A0A8A3UX18_9HYME</name>
<evidence type="ECO:0000256" key="6">
    <source>
        <dbReference type="ARBA" id="ARBA00022989"/>
    </source>
</evidence>
<dbReference type="Gene3D" id="1.20.120.80">
    <property type="entry name" value="Cytochrome c oxidase, subunit III, four-helix bundle"/>
    <property type="match status" value="1"/>
</dbReference>
<dbReference type="GO" id="GO:0005739">
    <property type="term" value="C:mitochondrion"/>
    <property type="evidence" value="ECO:0007669"/>
    <property type="project" value="TreeGrafter"/>
</dbReference>
<feature type="transmembrane region" description="Helical" evidence="9">
    <location>
        <begin position="42"/>
        <end position="62"/>
    </location>
</feature>
<dbReference type="PANTHER" id="PTHR11403:SF7">
    <property type="entry name" value="CYTOCHROME C OXIDASE SUBUNIT 3"/>
    <property type="match status" value="1"/>
</dbReference>
<evidence type="ECO:0000256" key="4">
    <source>
        <dbReference type="ARBA" id="ARBA00022692"/>
    </source>
</evidence>
<evidence type="ECO:0000256" key="2">
    <source>
        <dbReference type="ARBA" id="ARBA00010581"/>
    </source>
</evidence>
<feature type="transmembrane region" description="Helical" evidence="9">
    <location>
        <begin position="195"/>
        <end position="218"/>
    </location>
</feature>
<evidence type="ECO:0000256" key="5">
    <source>
        <dbReference type="ARBA" id="ARBA00022967"/>
    </source>
</evidence>
<dbReference type="GO" id="GO:0004129">
    <property type="term" value="F:cytochrome-c oxidase activity"/>
    <property type="evidence" value="ECO:0007669"/>
    <property type="project" value="InterPro"/>
</dbReference>
<evidence type="ECO:0000259" key="10">
    <source>
        <dbReference type="PROSITE" id="PS50253"/>
    </source>
</evidence>
<proteinExistence type="inferred from homology"/>
<dbReference type="GO" id="GO:0016020">
    <property type="term" value="C:membrane"/>
    <property type="evidence" value="ECO:0007669"/>
    <property type="project" value="UniProtKB-SubCell"/>
</dbReference>
<dbReference type="PROSITE" id="PS50253">
    <property type="entry name" value="COX3"/>
    <property type="match status" value="1"/>
</dbReference>
<reference evidence="11" key="1">
    <citation type="journal article" name="Insects">
        <title>Tracking the Distribution and Burst of Nuclear Mitochondrial DNA Sequences (NUMTs) in Fig Wasp Genomes.</title>
        <authorList>
            <person name="Wang J.X."/>
            <person name="Liu J."/>
            <person name="Miao Y.H."/>
            <person name="Huang D.W."/>
            <person name="Xiao J.H."/>
        </authorList>
    </citation>
    <scope>NUCLEOTIDE SEQUENCE</scope>
</reference>
<comment type="subcellular location">
    <subcellularLocation>
        <location evidence="1">Membrane</location>
        <topology evidence="1">Multi-pass membrane protein</topology>
    </subcellularLocation>
</comment>
<keyword evidence="4 8" id="KW-0812">Transmembrane</keyword>
<dbReference type="Pfam" id="PF00510">
    <property type="entry name" value="COX3"/>
    <property type="match status" value="1"/>
</dbReference>
<dbReference type="EMBL" id="MT947601">
    <property type="protein sequence ID" value="QTA50548.1"/>
    <property type="molecule type" value="Genomic_DNA"/>
</dbReference>
<comment type="similarity">
    <text evidence="2 8">Belongs to the cytochrome c oxidase subunit 3 family.</text>
</comment>
<feature type="transmembrane region" description="Helical" evidence="9">
    <location>
        <begin position="16"/>
        <end position="36"/>
    </location>
</feature>
<protein>
    <recommendedName>
        <fullName evidence="3 8">Cytochrome c oxidase subunit 3</fullName>
    </recommendedName>
</protein>